<dbReference type="OrthoDB" id="5211at2759"/>
<comment type="similarity">
    <text evidence="2">Belongs to the UbiA prenyltransferase family.</text>
</comment>
<reference evidence="10 11" key="1">
    <citation type="journal article" date="2015" name="Parasit. Vectors">
        <title>Draft genome of the scabies mite.</title>
        <authorList>
            <person name="Rider S.D.Jr."/>
            <person name="Morgan M.S."/>
            <person name="Arlian L.G."/>
        </authorList>
    </citation>
    <scope>NUCLEOTIDE SEQUENCE [LARGE SCALE GENOMIC DNA]</scope>
    <source>
        <strain evidence="10">Arlian Lab</strain>
    </source>
</reference>
<sequence length="429" mass="48631">MHKFFSKSYCFNYLLIRNKVINSTNIHHNFYWSSIESLIRYRNLIILNPTKINATSFHNSAKKFSIKSKVKTIDSEQCNTVEKPLTSVVELDEKQFKELSKDLNFLNDLKSIENVDQHVPCEDQWKDVRPIKFQTLLKDYQKLSKLKLTGLVVLTTLSGFYMGMDQSSINWTLLSSTLIGTALTSGSAASWNHYLEVPFDSQMRRTQARPLVLGTISPLHVVSFALVSGTAGLTILASNVNLLTAALGGFNLLLYALVYTPMKRIHISNTWIGGIVGAIPPVMGFTAINNQIDLSALLLGLVLYSWQFPHFNALSWNMRHEYARAGYRMMSVTNPKLCVDTAHRHSMFLMAYITAICGTGICHWSFALGTLPFSLYLIYLSNRFRNSPQSQTSRKLFLYSLIYLPVIMIAMILTKNHNNQKNCKNKTSI</sequence>
<dbReference type="GO" id="GO:0016020">
    <property type="term" value="C:membrane"/>
    <property type="evidence" value="ECO:0007669"/>
    <property type="project" value="UniProtKB-SubCell"/>
</dbReference>
<proteinExistence type="inferred from homology"/>
<dbReference type="InterPro" id="IPR006369">
    <property type="entry name" value="Protohaem_IX_farnesylTrfase"/>
</dbReference>
<dbReference type="InterPro" id="IPR030470">
    <property type="entry name" value="UbiA_prenylTrfase_CS"/>
</dbReference>
<evidence type="ECO:0000256" key="8">
    <source>
        <dbReference type="ARBA" id="ARBA00023136"/>
    </source>
</evidence>
<dbReference type="InterPro" id="IPR044878">
    <property type="entry name" value="UbiA_sf"/>
</dbReference>
<dbReference type="EMBL" id="JXLN01011655">
    <property type="protein sequence ID" value="KPM07545.1"/>
    <property type="molecule type" value="Genomic_DNA"/>
</dbReference>
<evidence type="ECO:0000256" key="1">
    <source>
        <dbReference type="ARBA" id="ARBA00004141"/>
    </source>
</evidence>
<dbReference type="NCBIfam" id="TIGR01473">
    <property type="entry name" value="cyoE_ctaB"/>
    <property type="match status" value="1"/>
</dbReference>
<dbReference type="PROSITE" id="PS00943">
    <property type="entry name" value="UBIA"/>
    <property type="match status" value="1"/>
</dbReference>
<accession>A0A132AAC5</accession>
<evidence type="ECO:0000256" key="3">
    <source>
        <dbReference type="ARBA" id="ARBA00016335"/>
    </source>
</evidence>
<evidence type="ECO:0000256" key="6">
    <source>
        <dbReference type="ARBA" id="ARBA00022989"/>
    </source>
</evidence>
<comment type="subcellular location">
    <subcellularLocation>
        <location evidence="1">Membrane</location>
        <topology evidence="1">Multi-pass membrane protein</topology>
    </subcellularLocation>
</comment>
<keyword evidence="6" id="KW-1133">Transmembrane helix</keyword>
<evidence type="ECO:0000256" key="4">
    <source>
        <dbReference type="ARBA" id="ARBA00022679"/>
    </source>
</evidence>
<evidence type="ECO:0000256" key="9">
    <source>
        <dbReference type="ARBA" id="ARBA00030253"/>
    </source>
</evidence>
<evidence type="ECO:0000256" key="5">
    <source>
        <dbReference type="ARBA" id="ARBA00022692"/>
    </source>
</evidence>
<evidence type="ECO:0000256" key="2">
    <source>
        <dbReference type="ARBA" id="ARBA00005985"/>
    </source>
</evidence>
<keyword evidence="5" id="KW-0812">Transmembrane</keyword>
<dbReference type="PANTHER" id="PTHR43448">
    <property type="entry name" value="PROTOHEME IX FARNESYLTRANSFERASE, MITOCHONDRIAL"/>
    <property type="match status" value="1"/>
</dbReference>
<dbReference type="InterPro" id="IPR000537">
    <property type="entry name" value="UbiA_prenyltransferase"/>
</dbReference>
<dbReference type="AlphaFoldDB" id="A0A132AAC5"/>
<dbReference type="GO" id="GO:0005739">
    <property type="term" value="C:mitochondrion"/>
    <property type="evidence" value="ECO:0007669"/>
    <property type="project" value="TreeGrafter"/>
</dbReference>
<dbReference type="Gene3D" id="1.10.357.140">
    <property type="entry name" value="UbiA prenyltransferase"/>
    <property type="match status" value="1"/>
</dbReference>
<protein>
    <recommendedName>
        <fullName evidence="3">Protoheme IX farnesyltransferase, mitochondrial</fullName>
    </recommendedName>
    <alternativeName>
        <fullName evidence="9">Heme O synthase</fullName>
    </alternativeName>
</protein>
<name>A0A132AAC5_SARSC</name>
<dbReference type="GO" id="GO:0008495">
    <property type="term" value="F:protoheme IX farnesyltransferase activity"/>
    <property type="evidence" value="ECO:0007669"/>
    <property type="project" value="InterPro"/>
</dbReference>
<dbReference type="HAMAP" id="MF_00154">
    <property type="entry name" value="CyoE_CtaB"/>
    <property type="match status" value="1"/>
</dbReference>
<gene>
    <name evidence="10" type="ORF">QR98_0060420</name>
</gene>
<comment type="caution">
    <text evidence="10">The sequence shown here is derived from an EMBL/GenBank/DDBJ whole genome shotgun (WGS) entry which is preliminary data.</text>
</comment>
<keyword evidence="7" id="KW-0350">Heme biosynthesis</keyword>
<dbReference type="PANTHER" id="PTHR43448:SF2">
    <property type="entry name" value="PROTOHEME IX FARNESYLTRANSFERASE, MITOCHONDRIAL"/>
    <property type="match status" value="1"/>
</dbReference>
<evidence type="ECO:0000313" key="11">
    <source>
        <dbReference type="Proteomes" id="UP000616769"/>
    </source>
</evidence>
<dbReference type="CDD" id="cd13957">
    <property type="entry name" value="PT_UbiA_Cox10"/>
    <property type="match status" value="1"/>
</dbReference>
<evidence type="ECO:0000256" key="7">
    <source>
        <dbReference type="ARBA" id="ARBA00023133"/>
    </source>
</evidence>
<organism evidence="10 11">
    <name type="scientific">Sarcoptes scabiei</name>
    <name type="common">Itch mite</name>
    <name type="synonym">Acarus scabiei</name>
    <dbReference type="NCBI Taxonomy" id="52283"/>
    <lineage>
        <taxon>Eukaryota</taxon>
        <taxon>Metazoa</taxon>
        <taxon>Ecdysozoa</taxon>
        <taxon>Arthropoda</taxon>
        <taxon>Chelicerata</taxon>
        <taxon>Arachnida</taxon>
        <taxon>Acari</taxon>
        <taxon>Acariformes</taxon>
        <taxon>Sarcoptiformes</taxon>
        <taxon>Astigmata</taxon>
        <taxon>Psoroptidia</taxon>
        <taxon>Sarcoptoidea</taxon>
        <taxon>Sarcoptidae</taxon>
        <taxon>Sarcoptinae</taxon>
        <taxon>Sarcoptes</taxon>
    </lineage>
</organism>
<dbReference type="GO" id="GO:0006784">
    <property type="term" value="P:heme A biosynthetic process"/>
    <property type="evidence" value="ECO:0007669"/>
    <property type="project" value="TreeGrafter"/>
</dbReference>
<keyword evidence="4" id="KW-0808">Transferase</keyword>
<dbReference type="VEuPathDB" id="VectorBase:SSCA007921"/>
<evidence type="ECO:0000313" key="10">
    <source>
        <dbReference type="EMBL" id="KPM07545.1"/>
    </source>
</evidence>
<keyword evidence="8" id="KW-0472">Membrane</keyword>
<dbReference type="Pfam" id="PF01040">
    <property type="entry name" value="UbiA"/>
    <property type="match status" value="1"/>
</dbReference>
<dbReference type="FunFam" id="1.10.357.140:FF:000006">
    <property type="entry name" value="Protoheme IX farnesyltransferase, mitochondrial"/>
    <property type="match status" value="1"/>
</dbReference>
<dbReference type="Proteomes" id="UP000616769">
    <property type="component" value="Unassembled WGS sequence"/>
</dbReference>